<accession>A0A8S3TDL3</accession>
<feature type="transmembrane region" description="Helical" evidence="1">
    <location>
        <begin position="642"/>
        <end position="667"/>
    </location>
</feature>
<comment type="caution">
    <text evidence="2">The sequence shown here is derived from an EMBL/GenBank/DDBJ whole genome shotgun (WGS) entry which is preliminary data.</text>
</comment>
<evidence type="ECO:0000313" key="3">
    <source>
        <dbReference type="Proteomes" id="UP000683360"/>
    </source>
</evidence>
<dbReference type="SUPFAM" id="SSF101898">
    <property type="entry name" value="NHL repeat"/>
    <property type="match status" value="1"/>
</dbReference>
<dbReference type="CDD" id="cd19757">
    <property type="entry name" value="Bbox1"/>
    <property type="match status" value="1"/>
</dbReference>
<keyword evidence="1" id="KW-0812">Transmembrane</keyword>
<evidence type="ECO:0000256" key="1">
    <source>
        <dbReference type="SAM" id="Phobius"/>
    </source>
</evidence>
<keyword evidence="1" id="KW-0472">Membrane</keyword>
<dbReference type="AlphaFoldDB" id="A0A8S3TDL3"/>
<dbReference type="Proteomes" id="UP000683360">
    <property type="component" value="Unassembled WGS sequence"/>
</dbReference>
<name>A0A8S3TDL3_MYTED</name>
<evidence type="ECO:0008006" key="4">
    <source>
        <dbReference type="Google" id="ProtNLM"/>
    </source>
</evidence>
<keyword evidence="1" id="KW-1133">Transmembrane helix</keyword>
<reference evidence="2" key="1">
    <citation type="submission" date="2021-03" db="EMBL/GenBank/DDBJ databases">
        <authorList>
            <person name="Bekaert M."/>
        </authorList>
    </citation>
    <scope>NUCLEOTIDE SEQUENCE</scope>
</reference>
<dbReference type="EMBL" id="CAJPWZ010002028">
    <property type="protein sequence ID" value="CAG2229518.1"/>
    <property type="molecule type" value="Genomic_DNA"/>
</dbReference>
<proteinExistence type="predicted"/>
<keyword evidence="3" id="KW-1185">Reference proteome</keyword>
<dbReference type="SUPFAM" id="SSF63829">
    <property type="entry name" value="Calcium-dependent phosphotriesterase"/>
    <property type="match status" value="1"/>
</dbReference>
<gene>
    <name evidence="2" type="ORF">MEDL_42417</name>
</gene>
<dbReference type="Gene3D" id="3.30.160.60">
    <property type="entry name" value="Classic Zinc Finger"/>
    <property type="match status" value="1"/>
</dbReference>
<organism evidence="2 3">
    <name type="scientific">Mytilus edulis</name>
    <name type="common">Blue mussel</name>
    <dbReference type="NCBI Taxonomy" id="6550"/>
    <lineage>
        <taxon>Eukaryota</taxon>
        <taxon>Metazoa</taxon>
        <taxon>Spiralia</taxon>
        <taxon>Lophotrochozoa</taxon>
        <taxon>Mollusca</taxon>
        <taxon>Bivalvia</taxon>
        <taxon>Autobranchia</taxon>
        <taxon>Pteriomorphia</taxon>
        <taxon>Mytilida</taxon>
        <taxon>Mytiloidea</taxon>
        <taxon>Mytilidae</taxon>
        <taxon>Mytilinae</taxon>
        <taxon>Mytilus</taxon>
    </lineage>
</organism>
<evidence type="ECO:0000313" key="2">
    <source>
        <dbReference type="EMBL" id="CAG2229518.1"/>
    </source>
</evidence>
<protein>
    <recommendedName>
        <fullName evidence="4">B box-type domain-containing protein</fullName>
    </recommendedName>
</protein>
<sequence length="731" mass="82703">MADGTTVSCEPCGYDGLSKSAHSWCNDCGEGFCDECVKDHKRTKILRSHHLISKLTISEVQNWSLMKTVSTTMCHTNCSVHNMTQSYALNVFRSITVKRDDIKALHKRNSNMKMYATEKQVFIGIRQIGKIFYKQKQDIEKNLPRKTKISLEFTTNDVEKSLLLDLKSFGDIIVRESSDTVQFVNRSKKQAQLNIQKHDSIDRINLQLNQSVEIKSLPSQTMSLTACAILLTKQLAFADNRNGRLILCKGDGSFSGKIEMLGIFDLTPIYSNHIVAADGNIKIVDINSKKIDRIISEEYHYNRWGICYGNGKLYTLDDDEIQFVNLNGTLSKSIPLEIDSVYNVAVHNDQIYFVSTDTDTLYAIDYSDVDNHGNVFVVLSDYDQVIVVSSDGQKHRVILDKSNNLKGSSAVRSCKRIQNFYCTRRSGKRDSNTSQNFAEYHEKEVKYNTDLKQQEQNIRDEVFNIRRKINTHLDKLQENLLTDLELKYNNCATDVTENFSAVKRRSFSGKIEICGIFDLTPIDSNHITVAAEGHIKIVDINTKKIERIINECSDVRLGMCYENGKLYVVDHRRIMMIYLDGTDTDNHGNVLIVLPDYDQVLVVSSDGKQHRVILDKSNNLKSPSGSTGVKAVFSTAEQNVDYVVTIIIASISIAGGMVLIVIVILIVRCVCLKCKKTPVRNIRARGPPSYEDTRRPYRLPAPPAYSPRNYNYPSHPPPAYETHISLPGVTE</sequence>